<dbReference type="SUPFAM" id="SSF54236">
    <property type="entry name" value="Ubiquitin-like"/>
    <property type="match status" value="1"/>
</dbReference>
<evidence type="ECO:0000256" key="1">
    <source>
        <dbReference type="ARBA" id="ARBA00004370"/>
    </source>
</evidence>
<feature type="compositionally biased region" description="Basic residues" evidence="5">
    <location>
        <begin position="194"/>
        <end position="204"/>
    </location>
</feature>
<dbReference type="Proteomes" id="UP000265663">
    <property type="component" value="Unassembled WGS sequence"/>
</dbReference>
<feature type="region of interest" description="Disordered" evidence="5">
    <location>
        <begin position="309"/>
        <end position="344"/>
    </location>
</feature>
<reference evidence="8 9" key="1">
    <citation type="journal article" date="2014" name="PLoS ONE">
        <title>De novo Genome Assembly of the Fungal Plant Pathogen Pyrenophora semeniperda.</title>
        <authorList>
            <person name="Soliai M.M."/>
            <person name="Meyer S.E."/>
            <person name="Udall J.A."/>
            <person name="Elzinga D.E."/>
            <person name="Hermansen R.A."/>
            <person name="Bodily P.M."/>
            <person name="Hart A.A."/>
            <person name="Coleman C.E."/>
        </authorList>
    </citation>
    <scope>NUCLEOTIDE SEQUENCE [LARGE SCALE GENOMIC DNA]</scope>
    <source>
        <strain evidence="8 9">CCB06</strain>
        <tissue evidence="8">Mycelium</tissue>
    </source>
</reference>
<feature type="compositionally biased region" description="Polar residues" evidence="5">
    <location>
        <begin position="166"/>
        <end position="175"/>
    </location>
</feature>
<gene>
    <name evidence="8" type="ORF">GMOD_00009593</name>
</gene>
<evidence type="ECO:0000256" key="2">
    <source>
        <dbReference type="ARBA" id="ARBA00022692"/>
    </source>
</evidence>
<dbReference type="GO" id="GO:0030968">
    <property type="term" value="P:endoplasmic reticulum unfolded protein response"/>
    <property type="evidence" value="ECO:0007669"/>
    <property type="project" value="TreeGrafter"/>
</dbReference>
<comment type="subcellular location">
    <subcellularLocation>
        <location evidence="1">Membrane</location>
    </subcellularLocation>
</comment>
<feature type="compositionally biased region" description="Pro residues" evidence="5">
    <location>
        <begin position="252"/>
        <end position="274"/>
    </location>
</feature>
<feature type="compositionally biased region" description="Low complexity" evidence="5">
    <location>
        <begin position="314"/>
        <end position="324"/>
    </location>
</feature>
<dbReference type="Gene3D" id="3.10.20.90">
    <property type="entry name" value="Phosphatidylinositol 3-kinase Catalytic Subunit, Chain A, domain 1"/>
    <property type="match status" value="1"/>
</dbReference>
<organism evidence="8 9">
    <name type="scientific">Pyrenophora seminiperda CCB06</name>
    <dbReference type="NCBI Taxonomy" id="1302712"/>
    <lineage>
        <taxon>Eukaryota</taxon>
        <taxon>Fungi</taxon>
        <taxon>Dikarya</taxon>
        <taxon>Ascomycota</taxon>
        <taxon>Pezizomycotina</taxon>
        <taxon>Dothideomycetes</taxon>
        <taxon>Pleosporomycetidae</taxon>
        <taxon>Pleosporales</taxon>
        <taxon>Pleosporineae</taxon>
        <taxon>Pleosporaceae</taxon>
        <taxon>Pyrenophora</taxon>
    </lineage>
</organism>
<dbReference type="PANTHER" id="PTHR12943:SF27">
    <property type="entry name" value="HOMOCYSTEINE-INDUCED ENDOPLASMIC RETICULUM PROTEIN, ISOFORM A"/>
    <property type="match status" value="1"/>
</dbReference>
<feature type="compositionally biased region" description="Basic residues" evidence="5">
    <location>
        <begin position="1"/>
        <end position="16"/>
    </location>
</feature>
<dbReference type="GO" id="GO:0016020">
    <property type="term" value="C:membrane"/>
    <property type="evidence" value="ECO:0007669"/>
    <property type="project" value="UniProtKB-SubCell"/>
</dbReference>
<feature type="compositionally biased region" description="Low complexity" evidence="5">
    <location>
        <begin position="221"/>
        <end position="231"/>
    </location>
</feature>
<evidence type="ECO:0000256" key="5">
    <source>
        <dbReference type="SAM" id="MobiDB-lite"/>
    </source>
</evidence>
<feature type="transmembrane region" description="Helical" evidence="6">
    <location>
        <begin position="664"/>
        <end position="684"/>
    </location>
</feature>
<evidence type="ECO:0000256" key="6">
    <source>
        <dbReference type="SAM" id="Phobius"/>
    </source>
</evidence>
<evidence type="ECO:0000256" key="4">
    <source>
        <dbReference type="ARBA" id="ARBA00023136"/>
    </source>
</evidence>
<feature type="region of interest" description="Disordered" evidence="5">
    <location>
        <begin position="620"/>
        <end position="658"/>
    </location>
</feature>
<feature type="compositionally biased region" description="Basic and acidic residues" evidence="5">
    <location>
        <begin position="809"/>
        <end position="842"/>
    </location>
</feature>
<dbReference type="AlphaFoldDB" id="A0A3M7MF00"/>
<evidence type="ECO:0000256" key="3">
    <source>
        <dbReference type="ARBA" id="ARBA00022989"/>
    </source>
</evidence>
<dbReference type="PANTHER" id="PTHR12943">
    <property type="entry name" value="HOMOCYSTEINE-RESPONSIVE ENDOPLASMIC RETICULUM-RESIDENT UNIQUITIN-LIKE DOMAIN HERPUD PROTEIN FAMILY MEMBER"/>
    <property type="match status" value="1"/>
</dbReference>
<dbReference type="PROSITE" id="PS50053">
    <property type="entry name" value="UBIQUITIN_2"/>
    <property type="match status" value="1"/>
</dbReference>
<keyword evidence="3 6" id="KW-1133">Transmembrane helix</keyword>
<dbReference type="InterPro" id="IPR029071">
    <property type="entry name" value="Ubiquitin-like_domsf"/>
</dbReference>
<feature type="compositionally biased region" description="Pro residues" evidence="5">
    <location>
        <begin position="325"/>
        <end position="341"/>
    </location>
</feature>
<feature type="region of interest" description="Disordered" evidence="5">
    <location>
        <begin position="155"/>
        <end position="293"/>
    </location>
</feature>
<evidence type="ECO:0000313" key="8">
    <source>
        <dbReference type="EMBL" id="RMZ73081.1"/>
    </source>
</evidence>
<feature type="region of interest" description="Disordered" evidence="5">
    <location>
        <begin position="809"/>
        <end position="880"/>
    </location>
</feature>
<evidence type="ECO:0000313" key="9">
    <source>
        <dbReference type="Proteomes" id="UP000265663"/>
    </source>
</evidence>
<feature type="domain" description="Ubiquitin-like" evidence="7">
    <location>
        <begin position="65"/>
        <end position="131"/>
    </location>
</feature>
<feature type="region of interest" description="Disordered" evidence="5">
    <location>
        <begin position="1"/>
        <end position="23"/>
    </location>
</feature>
<keyword evidence="4 6" id="KW-0472">Membrane</keyword>
<name>A0A3M7MF00_9PLEO</name>
<dbReference type="EMBL" id="KE747838">
    <property type="protein sequence ID" value="RMZ73081.1"/>
    <property type="molecule type" value="Genomic_DNA"/>
</dbReference>
<accession>A0A3M7MF00</accession>
<feature type="compositionally biased region" description="Polar residues" evidence="5">
    <location>
        <begin position="232"/>
        <end position="242"/>
    </location>
</feature>
<feature type="compositionally biased region" description="Low complexity" evidence="5">
    <location>
        <begin position="848"/>
        <end position="859"/>
    </location>
</feature>
<protein>
    <submittedName>
        <fullName evidence="8">Ubiquitin family</fullName>
    </submittedName>
</protein>
<keyword evidence="2 6" id="KW-0812">Transmembrane</keyword>
<sequence>MTRLVQRRPSARRCRHPNSTVASRARATKPLILSPASWRRFRLIHATFRNHLSFSHTFTMADEEQTINLKILSPSSEVEGSVNLANVPASTTVKELRSRIQDAVPSKPATDRMRLIYRGRVVANDADTLGNVFGSENIRENKDQSLHLVLRELPTNENPPYRAPQSPATLPTNPFRTLPQPRPNSQPPTPQPHVHQHQHHHPHLPGHGPVFTVPIPMPIPQQLAQARAAQQGNGQTPGQANEQPGHATQVPPVGPQAPVPASATPPPSGLPNPPGYGERPPQQQNLFNPPGGRWTMTYNQVNIPAGHPPPLFPFPNALGFGRPAGPFPPGPPPPGPPPPDPNRNLHWVPRLRRILHQARQEMDNVRTLLQTPGTTAAGPSASPSIPAWRIDELRRQLALVNTSLAVIEEGLALLPAGPEATLLRQSAAELRIVAFEHSVILDRQPGAAASSQSASLFTNPATARAPFLFGTPAVPPGTAASLFTNPATAGVPSIFGTPAVPPGTAASSQTASLFTNPATARAPSLFGTSVPSLFGTPIVLPDVQASPELFPPELFLLSSPQGPVGILFDQHGTYTMAPTMPTLPFQTFSDQFARNRQIFTNVGYQMAQGSNQLQNQLANLQPTPTQQPTPGGQNQNQNQMQNQNQNQPQEANVNANPPAENDRIVNVAGHLWLIFKLAAFVYFFAGGGGLYRPIMLGIVAGIVYLAQVGMFHDQFNLLRHHFEALLPVGAMAERAAQPNNQAHTQHRGNLSPEEAARRILQQRRDQRFGWLRESMRSVERAFALFIASLFPGVGERMVHAQEERERLERVAAQEERQRVEDEARRREEERAEQQRESEKKNEAGTQMEGAASEGAGASGTSKGKERAVTEPGTGSSGSAA</sequence>
<proteinExistence type="predicted"/>
<feature type="transmembrane region" description="Helical" evidence="6">
    <location>
        <begin position="690"/>
        <end position="711"/>
    </location>
</feature>
<evidence type="ECO:0000259" key="7">
    <source>
        <dbReference type="PROSITE" id="PS50053"/>
    </source>
</evidence>
<dbReference type="InterPro" id="IPR000626">
    <property type="entry name" value="Ubiquitin-like_dom"/>
</dbReference>
<dbReference type="OrthoDB" id="21589at2759"/>
<keyword evidence="9" id="KW-1185">Reference proteome</keyword>
<dbReference type="InterPro" id="IPR039751">
    <property type="entry name" value="HERPUD1/2"/>
</dbReference>
<feature type="compositionally biased region" description="Pro residues" evidence="5">
    <location>
        <begin position="180"/>
        <end position="191"/>
    </location>
</feature>